<comment type="caution">
    <text evidence="7">The sequence shown here is derived from an EMBL/GenBank/DDBJ whole genome shotgun (WGS) entry which is preliminary data.</text>
</comment>
<keyword evidence="5" id="KW-0325">Glycoprotein</keyword>
<dbReference type="Gene3D" id="3.40.30.10">
    <property type="entry name" value="Glutaredoxin"/>
    <property type="match status" value="1"/>
</dbReference>
<evidence type="ECO:0000313" key="7">
    <source>
        <dbReference type="EMBL" id="KAL0901607.1"/>
    </source>
</evidence>
<organism evidence="7 8">
    <name type="scientific">Loxostege sticticalis</name>
    <name type="common">Beet webworm moth</name>
    <dbReference type="NCBI Taxonomy" id="481309"/>
    <lineage>
        <taxon>Eukaryota</taxon>
        <taxon>Metazoa</taxon>
        <taxon>Ecdysozoa</taxon>
        <taxon>Arthropoda</taxon>
        <taxon>Hexapoda</taxon>
        <taxon>Insecta</taxon>
        <taxon>Pterygota</taxon>
        <taxon>Neoptera</taxon>
        <taxon>Endopterygota</taxon>
        <taxon>Lepidoptera</taxon>
        <taxon>Glossata</taxon>
        <taxon>Ditrysia</taxon>
        <taxon>Pyraloidea</taxon>
        <taxon>Crambidae</taxon>
        <taxon>Pyraustinae</taxon>
        <taxon>Loxostege</taxon>
    </lineage>
</organism>
<reference evidence="7 8" key="1">
    <citation type="submission" date="2024-06" db="EMBL/GenBank/DDBJ databases">
        <title>A chromosome-level genome assembly of beet webworm, Loxostege sticticalis.</title>
        <authorList>
            <person name="Zhang Y."/>
        </authorList>
    </citation>
    <scope>NUCLEOTIDE SEQUENCE [LARGE SCALE GENOMIC DNA]</scope>
    <source>
        <strain evidence="7">AQ026</strain>
        <tissue evidence="7">Whole body</tissue>
    </source>
</reference>
<evidence type="ECO:0000256" key="6">
    <source>
        <dbReference type="SAM" id="SignalP"/>
    </source>
</evidence>
<evidence type="ECO:0000256" key="4">
    <source>
        <dbReference type="ARBA" id="ARBA00022729"/>
    </source>
</evidence>
<evidence type="ECO:0000313" key="8">
    <source>
        <dbReference type="Proteomes" id="UP001549920"/>
    </source>
</evidence>
<accession>A0ABR3IKJ1</accession>
<dbReference type="Pfam" id="PF03227">
    <property type="entry name" value="GILT"/>
    <property type="match status" value="1"/>
</dbReference>
<keyword evidence="4 6" id="KW-0732">Signal</keyword>
<protein>
    <recommendedName>
        <fullName evidence="9">Gamma-interferon-inducible lysosomal thiol reductase</fullName>
    </recommendedName>
</protein>
<feature type="signal peptide" evidence="6">
    <location>
        <begin position="1"/>
        <end position="19"/>
    </location>
</feature>
<evidence type="ECO:0000256" key="3">
    <source>
        <dbReference type="ARBA" id="ARBA00022525"/>
    </source>
</evidence>
<name>A0ABR3IKJ1_LOXSC</name>
<keyword evidence="8" id="KW-1185">Reference proteome</keyword>
<feature type="chain" id="PRO_5046853779" description="Gamma-interferon-inducible lysosomal thiol reductase" evidence="6">
    <location>
        <begin position="20"/>
        <end position="238"/>
    </location>
</feature>
<dbReference type="Proteomes" id="UP001549920">
    <property type="component" value="Unassembled WGS sequence"/>
</dbReference>
<proteinExistence type="inferred from homology"/>
<dbReference type="EMBL" id="JBEUOH010000002">
    <property type="protein sequence ID" value="KAL0901607.1"/>
    <property type="molecule type" value="Genomic_DNA"/>
</dbReference>
<evidence type="ECO:0000256" key="1">
    <source>
        <dbReference type="ARBA" id="ARBA00004613"/>
    </source>
</evidence>
<dbReference type="PANTHER" id="PTHR13234:SF8">
    <property type="entry name" value="GAMMA-INTERFERON-INDUCIBLE LYSOSOMAL THIOL REDUCTASE"/>
    <property type="match status" value="1"/>
</dbReference>
<comment type="subcellular location">
    <subcellularLocation>
        <location evidence="1">Secreted</location>
    </subcellularLocation>
</comment>
<dbReference type="PANTHER" id="PTHR13234">
    <property type="entry name" value="GAMMA-INTERFERON INDUCIBLE LYSOSOMAL THIOL REDUCTASE GILT"/>
    <property type="match status" value="1"/>
</dbReference>
<sequence length="238" mass="26455">MFLHHFILFATIIITKSQGYGIFSNILDSANTPIKIIEADISLIEEKVFGSSSNLAQFSVQASKPTLHLYYETLCSGCIILDSTQFKKVVSLLHQYVDIHTFPYGGARTRKHSDGTVEVTCQHGPKECYGNKLHACALDIIANATEALLFNACMMPLKSNDESADKCGQEMNIEVDSIKKCANSKKGLDLLVHYGEESKKIVFHYVPYVLLNGKEWRGQDLFSDTCGAFQNPPKPCHS</sequence>
<evidence type="ECO:0000256" key="2">
    <source>
        <dbReference type="ARBA" id="ARBA00005679"/>
    </source>
</evidence>
<evidence type="ECO:0008006" key="9">
    <source>
        <dbReference type="Google" id="ProtNLM"/>
    </source>
</evidence>
<keyword evidence="3" id="KW-0964">Secreted</keyword>
<evidence type="ECO:0000256" key="5">
    <source>
        <dbReference type="ARBA" id="ARBA00023180"/>
    </source>
</evidence>
<dbReference type="InterPro" id="IPR004911">
    <property type="entry name" value="Interferon-induced_GILT"/>
</dbReference>
<gene>
    <name evidence="7" type="ORF">ABMA27_006825</name>
</gene>
<comment type="similarity">
    <text evidence="2">Belongs to the GILT family.</text>
</comment>